<gene>
    <name evidence="6" type="ORF">Dfulv_07140</name>
</gene>
<sequence length="326" mass="35765">MTEPEVDAPPEPRRVHRTRLVRLVAWVVVLVAVVVVAVVVVIDVGPPSEAELRRQAVGGKSDLLIGVKDDTPGVSLRDPATGEYTGFDIDIAYLVAGDLGFRPDQVRFLSIETEDRARMQARGADGRFVTVDLVVASFSMTKERAEQPGVRFAGPYLSTQQSVVTLTGHKSVSSLEDLRGEKVCTLATSTSSNAARAAGVTFSGKNEISDCVAGLKAKEFDAVTTDAAILAGFVAEDEGKTLAHHDIGLVEDELWGINCGDDEAMQTLVNLILYRSAHDPADRRWEEAYDRYLRSEQRWSPNQQVAIDHQPAISRPDVRRWPWERS</sequence>
<name>A0ABY5W1U2_9ACTN</name>
<evidence type="ECO:0000313" key="6">
    <source>
        <dbReference type="EMBL" id="UWP84023.1"/>
    </source>
</evidence>
<dbReference type="SMART" id="SM00062">
    <property type="entry name" value="PBPb"/>
    <property type="match status" value="1"/>
</dbReference>
<keyword evidence="4" id="KW-0812">Transmembrane</keyword>
<evidence type="ECO:0000256" key="1">
    <source>
        <dbReference type="ARBA" id="ARBA00010333"/>
    </source>
</evidence>
<dbReference type="InterPro" id="IPR001638">
    <property type="entry name" value="Solute-binding_3/MltF_N"/>
</dbReference>
<dbReference type="PANTHER" id="PTHR30085">
    <property type="entry name" value="AMINO ACID ABC TRANSPORTER PERMEASE"/>
    <property type="match status" value="1"/>
</dbReference>
<proteinExistence type="inferred from homology"/>
<dbReference type="Gene3D" id="3.40.190.10">
    <property type="entry name" value="Periplasmic binding protein-like II"/>
    <property type="match status" value="2"/>
</dbReference>
<dbReference type="RefSeq" id="WP_259861842.1">
    <property type="nucleotide sequence ID" value="NZ_BAAAST010000021.1"/>
</dbReference>
<dbReference type="PANTHER" id="PTHR30085:SF6">
    <property type="entry name" value="ABC TRANSPORTER GLUTAMINE-BINDING PROTEIN GLNH"/>
    <property type="match status" value="1"/>
</dbReference>
<keyword evidence="4" id="KW-0472">Membrane</keyword>
<feature type="transmembrane region" description="Helical" evidence="4">
    <location>
        <begin position="23"/>
        <end position="42"/>
    </location>
</feature>
<evidence type="ECO:0000256" key="4">
    <source>
        <dbReference type="SAM" id="Phobius"/>
    </source>
</evidence>
<reference evidence="6" key="1">
    <citation type="submission" date="2021-04" db="EMBL/GenBank/DDBJ databases">
        <authorList>
            <person name="Hartkoorn R.C."/>
            <person name="Beaudoing E."/>
            <person name="Hot D."/>
        </authorList>
    </citation>
    <scope>NUCLEOTIDE SEQUENCE</scope>
    <source>
        <strain evidence="6">NRRL B-16292</strain>
    </source>
</reference>
<keyword evidence="2" id="KW-0813">Transport</keyword>
<comment type="similarity">
    <text evidence="1">Belongs to the bacterial solute-binding protein 3 family.</text>
</comment>
<evidence type="ECO:0000256" key="3">
    <source>
        <dbReference type="ARBA" id="ARBA00022729"/>
    </source>
</evidence>
<dbReference type="Pfam" id="PF00497">
    <property type="entry name" value="SBP_bac_3"/>
    <property type="match status" value="1"/>
</dbReference>
<feature type="domain" description="Solute-binding protein family 3/N-terminal" evidence="5">
    <location>
        <begin position="62"/>
        <end position="296"/>
    </location>
</feature>
<keyword evidence="4" id="KW-1133">Transmembrane helix</keyword>
<dbReference type="EMBL" id="CP073720">
    <property type="protein sequence ID" value="UWP84023.1"/>
    <property type="molecule type" value="Genomic_DNA"/>
</dbReference>
<organism evidence="6 7">
    <name type="scientific">Dactylosporangium fulvum</name>
    <dbReference type="NCBI Taxonomy" id="53359"/>
    <lineage>
        <taxon>Bacteria</taxon>
        <taxon>Bacillati</taxon>
        <taxon>Actinomycetota</taxon>
        <taxon>Actinomycetes</taxon>
        <taxon>Micromonosporales</taxon>
        <taxon>Micromonosporaceae</taxon>
        <taxon>Dactylosporangium</taxon>
    </lineage>
</organism>
<dbReference type="InterPro" id="IPR051455">
    <property type="entry name" value="Bact_solute-bind_prot3"/>
</dbReference>
<protein>
    <submittedName>
        <fullName evidence="6">Transporter substrate-binding domain-containing protein</fullName>
    </submittedName>
</protein>
<dbReference type="SUPFAM" id="SSF53850">
    <property type="entry name" value="Periplasmic binding protein-like II"/>
    <property type="match status" value="1"/>
</dbReference>
<evidence type="ECO:0000313" key="7">
    <source>
        <dbReference type="Proteomes" id="UP001059617"/>
    </source>
</evidence>
<dbReference type="Proteomes" id="UP001059617">
    <property type="component" value="Chromosome"/>
</dbReference>
<evidence type="ECO:0000259" key="5">
    <source>
        <dbReference type="SMART" id="SM00062"/>
    </source>
</evidence>
<keyword evidence="3" id="KW-0732">Signal</keyword>
<evidence type="ECO:0000256" key="2">
    <source>
        <dbReference type="ARBA" id="ARBA00022448"/>
    </source>
</evidence>
<reference evidence="6" key="2">
    <citation type="submission" date="2022-09" db="EMBL/GenBank/DDBJ databases">
        <title>Biosynthetic gene clusters of Dactylosporangioum fulvum.</title>
        <authorList>
            <person name="Caradec T."/>
        </authorList>
    </citation>
    <scope>NUCLEOTIDE SEQUENCE</scope>
    <source>
        <strain evidence="6">NRRL B-16292</strain>
    </source>
</reference>
<keyword evidence="7" id="KW-1185">Reference proteome</keyword>
<accession>A0ABY5W1U2</accession>